<keyword evidence="2" id="KW-0012">Acyltransferase</keyword>
<organism evidence="4 5">
    <name type="scientific">Candidatus Harrisonbacteria bacterium CG10_big_fil_rev_8_21_14_0_10_49_15</name>
    <dbReference type="NCBI Taxonomy" id="1974587"/>
    <lineage>
        <taxon>Bacteria</taxon>
        <taxon>Candidatus Harrisoniibacteriota</taxon>
    </lineage>
</organism>
<name>A0A2H0UM01_9BACT</name>
<evidence type="ECO:0000313" key="5">
    <source>
        <dbReference type="Proteomes" id="UP000229526"/>
    </source>
</evidence>
<accession>A0A2H0UM01</accession>
<dbReference type="CDD" id="cd04301">
    <property type="entry name" value="NAT_SF"/>
    <property type="match status" value="1"/>
</dbReference>
<dbReference type="InterPro" id="IPR050832">
    <property type="entry name" value="Bact_Acetyltransf"/>
</dbReference>
<dbReference type="Gene3D" id="3.40.630.30">
    <property type="match status" value="1"/>
</dbReference>
<dbReference type="InterPro" id="IPR000182">
    <property type="entry name" value="GNAT_dom"/>
</dbReference>
<gene>
    <name evidence="4" type="ORF">COU11_00275</name>
</gene>
<evidence type="ECO:0000256" key="2">
    <source>
        <dbReference type="ARBA" id="ARBA00023315"/>
    </source>
</evidence>
<keyword evidence="1" id="KW-0808">Transferase</keyword>
<sequence length="183" mass="21121">MGTKQIFTIRQAVYADLSAYTDLLQRCYRHAYTDEGIGLTADCFSKDVFATDDTQRFLAKQIAESDTQKTWLAFEDDVLVGTVTRALLSDGEAEIKGLYVLPEYQGRGIGKKLYALALEFAGERDLVLDIYCHNTKGIQMYERWGWKLDTTRGEKGYFYRHWPEWPEGLQAKCQYMRLVRDKG</sequence>
<dbReference type="SUPFAM" id="SSF55729">
    <property type="entry name" value="Acyl-CoA N-acyltransferases (Nat)"/>
    <property type="match status" value="1"/>
</dbReference>
<feature type="domain" description="N-acetyltransferase" evidence="3">
    <location>
        <begin position="7"/>
        <end position="172"/>
    </location>
</feature>
<evidence type="ECO:0000256" key="1">
    <source>
        <dbReference type="ARBA" id="ARBA00022679"/>
    </source>
</evidence>
<dbReference type="PANTHER" id="PTHR43877">
    <property type="entry name" value="AMINOALKYLPHOSPHONATE N-ACETYLTRANSFERASE-RELATED-RELATED"/>
    <property type="match status" value="1"/>
</dbReference>
<comment type="caution">
    <text evidence="4">The sequence shown here is derived from an EMBL/GenBank/DDBJ whole genome shotgun (WGS) entry which is preliminary data.</text>
</comment>
<dbReference type="PROSITE" id="PS51186">
    <property type="entry name" value="GNAT"/>
    <property type="match status" value="1"/>
</dbReference>
<proteinExistence type="predicted"/>
<dbReference type="Pfam" id="PF00583">
    <property type="entry name" value="Acetyltransf_1"/>
    <property type="match status" value="1"/>
</dbReference>
<evidence type="ECO:0000313" key="4">
    <source>
        <dbReference type="EMBL" id="PIR87442.1"/>
    </source>
</evidence>
<evidence type="ECO:0000259" key="3">
    <source>
        <dbReference type="PROSITE" id="PS51186"/>
    </source>
</evidence>
<dbReference type="GO" id="GO:0016747">
    <property type="term" value="F:acyltransferase activity, transferring groups other than amino-acyl groups"/>
    <property type="evidence" value="ECO:0007669"/>
    <property type="project" value="InterPro"/>
</dbReference>
<protein>
    <recommendedName>
        <fullName evidence="3">N-acetyltransferase domain-containing protein</fullName>
    </recommendedName>
</protein>
<dbReference type="EMBL" id="PFBD01000002">
    <property type="protein sequence ID" value="PIR87442.1"/>
    <property type="molecule type" value="Genomic_DNA"/>
</dbReference>
<dbReference type="InterPro" id="IPR016181">
    <property type="entry name" value="Acyl_CoA_acyltransferase"/>
</dbReference>
<dbReference type="Proteomes" id="UP000229526">
    <property type="component" value="Unassembled WGS sequence"/>
</dbReference>
<dbReference type="AlphaFoldDB" id="A0A2H0UM01"/>
<dbReference type="PANTHER" id="PTHR43877:SF1">
    <property type="entry name" value="ACETYLTRANSFERASE"/>
    <property type="match status" value="1"/>
</dbReference>
<reference evidence="5" key="1">
    <citation type="submission" date="2017-09" db="EMBL/GenBank/DDBJ databases">
        <title>Depth-based differentiation of microbial function through sediment-hosted aquifers and enrichment of novel symbionts in the deep terrestrial subsurface.</title>
        <authorList>
            <person name="Probst A.J."/>
            <person name="Ladd B."/>
            <person name="Jarett J.K."/>
            <person name="Geller-Mcgrath D.E."/>
            <person name="Sieber C.M.K."/>
            <person name="Emerson J.B."/>
            <person name="Anantharaman K."/>
            <person name="Thomas B.C."/>
            <person name="Malmstrom R."/>
            <person name="Stieglmeier M."/>
            <person name="Klingl A."/>
            <person name="Woyke T."/>
            <person name="Ryan C.M."/>
            <person name="Banfield J.F."/>
        </authorList>
    </citation>
    <scope>NUCLEOTIDE SEQUENCE [LARGE SCALE GENOMIC DNA]</scope>
</reference>